<name>A0ABW5L3J1_9SPHI</name>
<reference evidence="2" key="1">
    <citation type="journal article" date="2019" name="Int. J. Syst. Evol. Microbiol.">
        <title>The Global Catalogue of Microorganisms (GCM) 10K type strain sequencing project: providing services to taxonomists for standard genome sequencing and annotation.</title>
        <authorList>
            <consortium name="The Broad Institute Genomics Platform"/>
            <consortium name="The Broad Institute Genome Sequencing Center for Infectious Disease"/>
            <person name="Wu L."/>
            <person name="Ma J."/>
        </authorList>
    </citation>
    <scope>NUCLEOTIDE SEQUENCE [LARGE SCALE GENOMIC DNA]</scope>
    <source>
        <strain evidence="2">KCTC 52298</strain>
    </source>
</reference>
<keyword evidence="2" id="KW-1185">Reference proteome</keyword>
<protein>
    <recommendedName>
        <fullName evidence="3">Phage protein</fullName>
    </recommendedName>
</protein>
<gene>
    <name evidence="1" type="ORF">ACFSQW_10240</name>
</gene>
<dbReference type="RefSeq" id="WP_210353160.1">
    <property type="nucleotide sequence ID" value="NZ_JAEQMU010000001.1"/>
</dbReference>
<accession>A0ABW5L3J1</accession>
<proteinExistence type="predicted"/>
<evidence type="ECO:0000313" key="1">
    <source>
        <dbReference type="EMBL" id="MFD2554770.1"/>
    </source>
</evidence>
<comment type="caution">
    <text evidence="1">The sequence shown here is derived from an EMBL/GenBank/DDBJ whole genome shotgun (WGS) entry which is preliminary data.</text>
</comment>
<sequence length="102" mass="12091">MNESLIQRDSDWRYQLSELIDEKLLEQVNSMSRPELIEWLAWNDRNGLFLDEDAIAEGYPPLTEQEARMCVYGVIMRDEPEWDSYMGEVYLRDLDLAVDVSR</sequence>
<dbReference type="Proteomes" id="UP001597440">
    <property type="component" value="Unassembled WGS sequence"/>
</dbReference>
<evidence type="ECO:0000313" key="2">
    <source>
        <dbReference type="Proteomes" id="UP001597440"/>
    </source>
</evidence>
<dbReference type="EMBL" id="JBHULD010000014">
    <property type="protein sequence ID" value="MFD2554770.1"/>
    <property type="molecule type" value="Genomic_DNA"/>
</dbReference>
<evidence type="ECO:0008006" key="3">
    <source>
        <dbReference type="Google" id="ProtNLM"/>
    </source>
</evidence>
<organism evidence="1 2">
    <name type="scientific">Sphingobacterium tabacisoli</name>
    <dbReference type="NCBI Taxonomy" id="2044855"/>
    <lineage>
        <taxon>Bacteria</taxon>
        <taxon>Pseudomonadati</taxon>
        <taxon>Bacteroidota</taxon>
        <taxon>Sphingobacteriia</taxon>
        <taxon>Sphingobacteriales</taxon>
        <taxon>Sphingobacteriaceae</taxon>
        <taxon>Sphingobacterium</taxon>
    </lineage>
</organism>